<feature type="chain" id="PRO_5031515432" evidence="1">
    <location>
        <begin position="30"/>
        <end position="207"/>
    </location>
</feature>
<dbReference type="Proteomes" id="UP000519023">
    <property type="component" value="Unassembled WGS sequence"/>
</dbReference>
<sequence>MKRKTRLRRLAPLVLSVLLGLSIHTAAQSAPAAAEATAPAGFRLDSDVTLVHVGSGARFPHMLAGFTRVAEQGYDPSGQYVSVEYRSPVRGSTIVARISLVHIEQMSAKEHYTIMKWLARGYFDESTPLSEGPVALPDMPKDAVWRGRFRGVREGVPFEFSLTTVDLGYWGARVATAYPEADQGEAEQRLDTLISGLRALAPSAQRK</sequence>
<reference evidence="2 3" key="1">
    <citation type="submission" date="2020-04" db="EMBL/GenBank/DDBJ databases">
        <title>Sphingobium sp. AR-3-1 isolated from Arctic soil.</title>
        <authorList>
            <person name="Dahal R.H."/>
            <person name="Chaudhary D.K."/>
        </authorList>
    </citation>
    <scope>NUCLEOTIDE SEQUENCE [LARGE SCALE GENOMIC DNA]</scope>
    <source>
        <strain evidence="2 3">AR-3-1</strain>
    </source>
</reference>
<keyword evidence="1" id="KW-0732">Signal</keyword>
<evidence type="ECO:0000256" key="1">
    <source>
        <dbReference type="SAM" id="SignalP"/>
    </source>
</evidence>
<proteinExistence type="predicted"/>
<evidence type="ECO:0000313" key="3">
    <source>
        <dbReference type="Proteomes" id="UP000519023"/>
    </source>
</evidence>
<dbReference type="RefSeq" id="WP_169572466.1">
    <property type="nucleotide sequence ID" value="NZ_JABBFV010000005.1"/>
</dbReference>
<evidence type="ECO:0000313" key="2">
    <source>
        <dbReference type="EMBL" id="NML10270.1"/>
    </source>
</evidence>
<gene>
    <name evidence="2" type="ORF">HHL08_08915</name>
</gene>
<protein>
    <submittedName>
        <fullName evidence="2">Uncharacterized protein</fullName>
    </submittedName>
</protein>
<feature type="signal peptide" evidence="1">
    <location>
        <begin position="1"/>
        <end position="29"/>
    </location>
</feature>
<organism evidence="2 3">
    <name type="scientific">Sphingobium psychrophilum</name>
    <dbReference type="NCBI Taxonomy" id="2728834"/>
    <lineage>
        <taxon>Bacteria</taxon>
        <taxon>Pseudomonadati</taxon>
        <taxon>Pseudomonadota</taxon>
        <taxon>Alphaproteobacteria</taxon>
        <taxon>Sphingomonadales</taxon>
        <taxon>Sphingomonadaceae</taxon>
        <taxon>Sphingobium</taxon>
    </lineage>
</organism>
<accession>A0A7X9ZRQ9</accession>
<comment type="caution">
    <text evidence="2">The sequence shown here is derived from an EMBL/GenBank/DDBJ whole genome shotgun (WGS) entry which is preliminary data.</text>
</comment>
<keyword evidence="3" id="KW-1185">Reference proteome</keyword>
<name>A0A7X9ZRQ9_9SPHN</name>
<dbReference type="AlphaFoldDB" id="A0A7X9ZRQ9"/>
<dbReference type="EMBL" id="JABBFV010000005">
    <property type="protein sequence ID" value="NML10270.1"/>
    <property type="molecule type" value="Genomic_DNA"/>
</dbReference>